<evidence type="ECO:0000256" key="6">
    <source>
        <dbReference type="ARBA" id="ARBA00023136"/>
    </source>
</evidence>
<dbReference type="InterPro" id="IPR050833">
    <property type="entry name" value="Poly_Biosynth_Transport"/>
</dbReference>
<feature type="transmembrane region" description="Helical" evidence="7">
    <location>
        <begin position="418"/>
        <end position="436"/>
    </location>
</feature>
<dbReference type="PANTHER" id="PTHR30250:SF10">
    <property type="entry name" value="LIPOPOLYSACCHARIDE BIOSYNTHESIS PROTEIN WZXC"/>
    <property type="match status" value="1"/>
</dbReference>
<feature type="transmembrane region" description="Helical" evidence="7">
    <location>
        <begin position="294"/>
        <end position="313"/>
    </location>
</feature>
<comment type="subcellular location">
    <subcellularLocation>
        <location evidence="1">Cell membrane</location>
        <topology evidence="1">Multi-pass membrane protein</topology>
    </subcellularLocation>
</comment>
<evidence type="ECO:0000256" key="3">
    <source>
        <dbReference type="ARBA" id="ARBA00022475"/>
    </source>
</evidence>
<keyword evidence="5 7" id="KW-1133">Transmembrane helix</keyword>
<keyword evidence="6 7" id="KW-0472">Membrane</keyword>
<dbReference type="Pfam" id="PF13440">
    <property type="entry name" value="Polysacc_synt_3"/>
    <property type="match status" value="1"/>
</dbReference>
<feature type="transmembrane region" description="Helical" evidence="7">
    <location>
        <begin position="21"/>
        <end position="39"/>
    </location>
</feature>
<feature type="transmembrane region" description="Helical" evidence="7">
    <location>
        <begin position="179"/>
        <end position="195"/>
    </location>
</feature>
<keyword evidence="4 7" id="KW-0812">Transmembrane</keyword>
<dbReference type="PANTHER" id="PTHR30250">
    <property type="entry name" value="PST FAMILY PREDICTED COLANIC ACID TRANSPORTER"/>
    <property type="match status" value="1"/>
</dbReference>
<evidence type="ECO:0000256" key="1">
    <source>
        <dbReference type="ARBA" id="ARBA00004651"/>
    </source>
</evidence>
<evidence type="ECO:0000313" key="8">
    <source>
        <dbReference type="EMBL" id="HIX65554.1"/>
    </source>
</evidence>
<protein>
    <submittedName>
        <fullName evidence="8">Lipopolysaccharide biosynthesis protein</fullName>
    </submittedName>
</protein>
<gene>
    <name evidence="8" type="ORF">H9736_04825</name>
</gene>
<sequence length="485" mass="51500">MGKQQGNGIAGGLVWTFGERLSAQAVSTVVAMVLARLLAPSYYGLISIVTVFIDLCNIFVTSGLGTAVVRKPDADPLDFDTAFTLSLGLSAVLYGLLFAAAPVVAGFYGLPALSPVMRVLGLRLVIAAFNTIQRAGVQREMAFRRMFTGTLAGTLLSGGVGIAAALGGLGVWALVAQQLTNAAATTLVLYLIGSWRPRLRFCRGRARYILSFGSKVLAADLIINLERNIRSLAVGKVFGSADLAFYDQGGKYPSLLVDNVNSSINTVMLPAYSRVQRDREQLLAMLRNSVRMGMFLLGPMLIGFGAVAENFVLAILTEKWLPCVPFLQIFCLAYLTRPLETCCHKLLLAIGHGEVPLRVIAAVNLTGLASTLAAVFLFRSILLVALGNFLVTAVSLVGFMSASARYVGYRLGQQLEDVLRPLALAVAMGAAAWLAGRLPLAPLPLLAVQIAVGVAVYGLLAVLFARAQLAALLALVRRGGQKEGD</sequence>
<dbReference type="CDD" id="cd13127">
    <property type="entry name" value="MATE_tuaB_like"/>
    <property type="match status" value="1"/>
</dbReference>
<keyword evidence="3" id="KW-1003">Cell membrane</keyword>
<evidence type="ECO:0000256" key="2">
    <source>
        <dbReference type="ARBA" id="ARBA00007430"/>
    </source>
</evidence>
<feature type="transmembrane region" description="Helical" evidence="7">
    <location>
        <begin position="81"/>
        <end position="101"/>
    </location>
</feature>
<dbReference type="AlphaFoldDB" id="A0A9D1WR36"/>
<feature type="transmembrane region" description="Helical" evidence="7">
    <location>
        <begin position="150"/>
        <end position="173"/>
    </location>
</feature>
<reference evidence="8" key="2">
    <citation type="submission" date="2021-04" db="EMBL/GenBank/DDBJ databases">
        <authorList>
            <person name="Gilroy R."/>
        </authorList>
    </citation>
    <scope>NUCLEOTIDE SEQUENCE</scope>
    <source>
        <strain evidence="8">CHK188-5543</strain>
    </source>
</reference>
<evidence type="ECO:0000313" key="9">
    <source>
        <dbReference type="Proteomes" id="UP000886800"/>
    </source>
</evidence>
<accession>A0A9D1WR36</accession>
<comment type="caution">
    <text evidence="8">The sequence shown here is derived from an EMBL/GenBank/DDBJ whole genome shotgun (WGS) entry which is preliminary data.</text>
</comment>
<comment type="similarity">
    <text evidence="2">Belongs to the polysaccharide synthase family.</text>
</comment>
<reference evidence="8" key="1">
    <citation type="journal article" date="2021" name="PeerJ">
        <title>Extensive microbial diversity within the chicken gut microbiome revealed by metagenomics and culture.</title>
        <authorList>
            <person name="Gilroy R."/>
            <person name="Ravi A."/>
            <person name="Getino M."/>
            <person name="Pursley I."/>
            <person name="Horton D.L."/>
            <person name="Alikhan N.F."/>
            <person name="Baker D."/>
            <person name="Gharbi K."/>
            <person name="Hall N."/>
            <person name="Watson M."/>
            <person name="Adriaenssens E.M."/>
            <person name="Foster-Nyarko E."/>
            <person name="Jarju S."/>
            <person name="Secka A."/>
            <person name="Antonio M."/>
            <person name="Oren A."/>
            <person name="Chaudhuri R.R."/>
            <person name="La Ragione R."/>
            <person name="Hildebrand F."/>
            <person name="Pallen M.J."/>
        </authorList>
    </citation>
    <scope>NUCLEOTIDE SEQUENCE</scope>
    <source>
        <strain evidence="8">CHK188-5543</strain>
    </source>
</reference>
<proteinExistence type="inferred from homology"/>
<feature type="transmembrane region" description="Helical" evidence="7">
    <location>
        <begin position="45"/>
        <end position="69"/>
    </location>
</feature>
<evidence type="ECO:0000256" key="4">
    <source>
        <dbReference type="ARBA" id="ARBA00022692"/>
    </source>
</evidence>
<name>A0A9D1WR36_9FIRM</name>
<evidence type="ECO:0000256" key="5">
    <source>
        <dbReference type="ARBA" id="ARBA00022989"/>
    </source>
</evidence>
<organism evidence="8 9">
    <name type="scientific">Candidatus Anaerotruncus excrementipullorum</name>
    <dbReference type="NCBI Taxonomy" id="2838465"/>
    <lineage>
        <taxon>Bacteria</taxon>
        <taxon>Bacillati</taxon>
        <taxon>Bacillota</taxon>
        <taxon>Clostridia</taxon>
        <taxon>Eubacteriales</taxon>
        <taxon>Oscillospiraceae</taxon>
        <taxon>Anaerotruncus</taxon>
    </lineage>
</organism>
<dbReference type="EMBL" id="DXES01000109">
    <property type="protein sequence ID" value="HIX65554.1"/>
    <property type="molecule type" value="Genomic_DNA"/>
</dbReference>
<dbReference type="Proteomes" id="UP000886800">
    <property type="component" value="Unassembled WGS sequence"/>
</dbReference>
<evidence type="ECO:0000256" key="7">
    <source>
        <dbReference type="SAM" id="Phobius"/>
    </source>
</evidence>
<dbReference type="GO" id="GO:0005886">
    <property type="term" value="C:plasma membrane"/>
    <property type="evidence" value="ECO:0007669"/>
    <property type="project" value="UniProtKB-SubCell"/>
</dbReference>
<feature type="transmembrane region" description="Helical" evidence="7">
    <location>
        <begin position="384"/>
        <end position="406"/>
    </location>
</feature>
<feature type="transmembrane region" description="Helical" evidence="7">
    <location>
        <begin position="448"/>
        <end position="476"/>
    </location>
</feature>